<keyword evidence="1" id="KW-0812">Transmembrane</keyword>
<feature type="chain" id="PRO_5038789423" evidence="2">
    <location>
        <begin position="26"/>
        <end position="167"/>
    </location>
</feature>
<proteinExistence type="predicted"/>
<organism evidence="3 4">
    <name type="scientific">Candidatus Scatomorpha pullistercoris</name>
    <dbReference type="NCBI Taxonomy" id="2840929"/>
    <lineage>
        <taxon>Bacteria</taxon>
        <taxon>Bacillati</taxon>
        <taxon>Bacillota</taxon>
        <taxon>Clostridia</taxon>
        <taxon>Eubacteriales</taxon>
        <taxon>Candidatus Scatomorpha</taxon>
    </lineage>
</organism>
<feature type="signal peptide" evidence="2">
    <location>
        <begin position="1"/>
        <end position="25"/>
    </location>
</feature>
<name>A0A9D1K851_9FIRM</name>
<sequence>MTKTKKLTLLAALTAVALTIFIAEAQIPPVVPVPGVKLGLANIITMVTMLVLGRKEAGAVLIVRLILGSAFAGGFSSLMFSVAGGAAAYLVMCLLIKVFPEKLVWVVSVLAALAHNAGQLAVAIWVSGTPGLIVWAPALIAAGIVTGVFTGLGAMYLTRALRKLMKK</sequence>
<reference evidence="3" key="1">
    <citation type="submission" date="2020-10" db="EMBL/GenBank/DDBJ databases">
        <authorList>
            <person name="Gilroy R."/>
        </authorList>
    </citation>
    <scope>NUCLEOTIDE SEQUENCE</scope>
    <source>
        <strain evidence="3">ChiHecec3B27-6122</strain>
    </source>
</reference>
<keyword evidence="1" id="KW-0472">Membrane</keyword>
<evidence type="ECO:0000313" key="3">
    <source>
        <dbReference type="EMBL" id="HIS96611.1"/>
    </source>
</evidence>
<keyword evidence="2" id="KW-0732">Signal</keyword>
<dbReference type="Gene3D" id="1.10.1760.20">
    <property type="match status" value="1"/>
</dbReference>
<keyword evidence="1" id="KW-1133">Transmembrane helix</keyword>
<evidence type="ECO:0000256" key="1">
    <source>
        <dbReference type="SAM" id="Phobius"/>
    </source>
</evidence>
<comment type="caution">
    <text evidence="3">The sequence shown here is derived from an EMBL/GenBank/DDBJ whole genome shotgun (WGS) entry which is preliminary data.</text>
</comment>
<evidence type="ECO:0000256" key="2">
    <source>
        <dbReference type="SAM" id="SignalP"/>
    </source>
</evidence>
<feature type="transmembrane region" description="Helical" evidence="1">
    <location>
        <begin position="132"/>
        <end position="157"/>
    </location>
</feature>
<dbReference type="InterPro" id="IPR010898">
    <property type="entry name" value="Hpre_diP_synth_I"/>
</dbReference>
<evidence type="ECO:0000313" key="4">
    <source>
        <dbReference type="Proteomes" id="UP000886876"/>
    </source>
</evidence>
<dbReference type="InterPro" id="IPR014535">
    <property type="entry name" value="Hpre_diP_synt_I"/>
</dbReference>
<accession>A0A9D1K851</accession>
<gene>
    <name evidence="3" type="ORF">IAD42_01395</name>
</gene>
<protein>
    <submittedName>
        <fullName evidence="3">Gx transporter family protein</fullName>
    </submittedName>
</protein>
<dbReference type="Pfam" id="PF07456">
    <property type="entry name" value="Hpre_diP_synt_I"/>
    <property type="match status" value="1"/>
</dbReference>
<feature type="transmembrane region" description="Helical" evidence="1">
    <location>
        <begin position="103"/>
        <end position="126"/>
    </location>
</feature>
<reference evidence="3" key="2">
    <citation type="journal article" date="2021" name="PeerJ">
        <title>Extensive microbial diversity within the chicken gut microbiome revealed by metagenomics and culture.</title>
        <authorList>
            <person name="Gilroy R."/>
            <person name="Ravi A."/>
            <person name="Getino M."/>
            <person name="Pursley I."/>
            <person name="Horton D.L."/>
            <person name="Alikhan N.F."/>
            <person name="Baker D."/>
            <person name="Gharbi K."/>
            <person name="Hall N."/>
            <person name="Watson M."/>
            <person name="Adriaenssens E.M."/>
            <person name="Foster-Nyarko E."/>
            <person name="Jarju S."/>
            <person name="Secka A."/>
            <person name="Antonio M."/>
            <person name="Oren A."/>
            <person name="Chaudhuri R.R."/>
            <person name="La Ragione R."/>
            <person name="Hildebrand F."/>
            <person name="Pallen M.J."/>
        </authorList>
    </citation>
    <scope>NUCLEOTIDE SEQUENCE</scope>
    <source>
        <strain evidence="3">ChiHecec3B27-6122</strain>
    </source>
</reference>
<dbReference type="Proteomes" id="UP000886876">
    <property type="component" value="Unassembled WGS sequence"/>
</dbReference>
<dbReference type="EMBL" id="DVJS01000032">
    <property type="protein sequence ID" value="HIS96611.1"/>
    <property type="molecule type" value="Genomic_DNA"/>
</dbReference>
<feature type="transmembrane region" description="Helical" evidence="1">
    <location>
        <begin position="78"/>
        <end position="96"/>
    </location>
</feature>
<dbReference type="PIRSF" id="PIRSF027391">
    <property type="entry name" value="Hpre_diP_synt_I"/>
    <property type="match status" value="1"/>
</dbReference>
<dbReference type="AlphaFoldDB" id="A0A9D1K851"/>